<keyword evidence="1" id="KW-0472">Membrane</keyword>
<dbReference type="Proteomes" id="UP000475862">
    <property type="component" value="Unassembled WGS sequence"/>
</dbReference>
<reference evidence="3 4" key="1">
    <citation type="submission" date="2019-08" db="EMBL/GenBank/DDBJ databases">
        <title>The genome of the soybean aphid Biotype 1, its phylome, world population structure and adaptation to the North American continent.</title>
        <authorList>
            <person name="Giordano R."/>
            <person name="Donthu R.K."/>
            <person name="Hernandez A.G."/>
            <person name="Wright C.L."/>
            <person name="Zimin A.V."/>
        </authorList>
    </citation>
    <scope>NUCLEOTIDE SEQUENCE [LARGE SCALE GENOMIC DNA]</scope>
    <source>
        <tissue evidence="3">Whole aphids</tissue>
    </source>
</reference>
<dbReference type="GO" id="GO:0016020">
    <property type="term" value="C:membrane"/>
    <property type="evidence" value="ECO:0007669"/>
    <property type="project" value="TreeGrafter"/>
</dbReference>
<evidence type="ECO:0000313" key="3">
    <source>
        <dbReference type="EMBL" id="KAE9540842.1"/>
    </source>
</evidence>
<dbReference type="EMBL" id="VYZN01000013">
    <property type="protein sequence ID" value="KAE9540842.1"/>
    <property type="molecule type" value="Genomic_DNA"/>
</dbReference>
<accession>A0A6G0TX35</accession>
<dbReference type="PANTHER" id="PTHR21879">
    <property type="entry name" value="FI03362P-RELATED-RELATED"/>
    <property type="match status" value="1"/>
</dbReference>
<feature type="chain" id="PRO_5026189229" evidence="2">
    <location>
        <begin position="21"/>
        <end position="229"/>
    </location>
</feature>
<protein>
    <submittedName>
        <fullName evidence="3">Uncharacterized protein</fullName>
    </submittedName>
</protein>
<gene>
    <name evidence="3" type="ORF">AGLY_004087</name>
</gene>
<keyword evidence="4" id="KW-1185">Reference proteome</keyword>
<dbReference type="PANTHER" id="PTHR21879:SF6">
    <property type="entry name" value="OSIRIS 19, ISOFORM A"/>
    <property type="match status" value="1"/>
</dbReference>
<organism evidence="3 4">
    <name type="scientific">Aphis glycines</name>
    <name type="common">Soybean aphid</name>
    <dbReference type="NCBI Taxonomy" id="307491"/>
    <lineage>
        <taxon>Eukaryota</taxon>
        <taxon>Metazoa</taxon>
        <taxon>Ecdysozoa</taxon>
        <taxon>Arthropoda</taxon>
        <taxon>Hexapoda</taxon>
        <taxon>Insecta</taxon>
        <taxon>Pterygota</taxon>
        <taxon>Neoptera</taxon>
        <taxon>Paraneoptera</taxon>
        <taxon>Hemiptera</taxon>
        <taxon>Sternorrhyncha</taxon>
        <taxon>Aphidomorpha</taxon>
        <taxon>Aphidoidea</taxon>
        <taxon>Aphididae</taxon>
        <taxon>Aphidini</taxon>
        <taxon>Aphis</taxon>
        <taxon>Aphis</taxon>
    </lineage>
</organism>
<keyword evidence="2" id="KW-0732">Signal</keyword>
<proteinExistence type="predicted"/>
<dbReference type="Pfam" id="PF07898">
    <property type="entry name" value="DUF1676"/>
    <property type="match status" value="1"/>
</dbReference>
<evidence type="ECO:0000313" key="4">
    <source>
        <dbReference type="Proteomes" id="UP000475862"/>
    </source>
</evidence>
<keyword evidence="1" id="KW-0812">Transmembrane</keyword>
<feature type="transmembrane region" description="Helical" evidence="1">
    <location>
        <begin position="94"/>
        <end position="117"/>
    </location>
</feature>
<comment type="caution">
    <text evidence="3">The sequence shown here is derived from an EMBL/GenBank/DDBJ whole genome shotgun (WGS) entry which is preliminary data.</text>
</comment>
<feature type="transmembrane region" description="Helical" evidence="1">
    <location>
        <begin position="124"/>
        <end position="144"/>
    </location>
</feature>
<dbReference type="AlphaFoldDB" id="A0A6G0TX35"/>
<keyword evidence="1" id="KW-1133">Transmembrane helix</keyword>
<evidence type="ECO:0000256" key="1">
    <source>
        <dbReference type="SAM" id="Phobius"/>
    </source>
</evidence>
<evidence type="ECO:0000256" key="2">
    <source>
        <dbReference type="SAM" id="SignalP"/>
    </source>
</evidence>
<dbReference type="InterPro" id="IPR012464">
    <property type="entry name" value="DUF1676"/>
</dbReference>
<feature type="signal peptide" evidence="2">
    <location>
        <begin position="1"/>
        <end position="20"/>
    </location>
</feature>
<dbReference type="OrthoDB" id="6622845at2759"/>
<name>A0A6G0TX35_APHGL</name>
<sequence length="229" mass="25050">MARFTCLLLSAAALIVVAYGSPLTNDRQLQDGGDEPGLTDQLQELIEKRDVSVELGGATITVSPRNLEENELGLTLRLPSSAEPRSKRHKLKKILMPIMVFVMLKALTLIPLAIGVLGLKAWNALQLSFFSFVISIGLAIFQLVKKASESPPSLTTHDAGIYGAPPAHYARSIDEHAHQLAYGSNQTFFIYADTICIATRVRVCLYVRAAHVIASLLLRLLHVNYTATE</sequence>